<dbReference type="AlphaFoldDB" id="A0A411PG07"/>
<feature type="signal peptide" evidence="1">
    <location>
        <begin position="1"/>
        <end position="29"/>
    </location>
</feature>
<dbReference type="RefSeq" id="WP_130598676.1">
    <property type="nucleotide sequence ID" value="NZ_CP036200.1"/>
</dbReference>
<organism evidence="2 3">
    <name type="scientific">Shewanella maritima</name>
    <dbReference type="NCBI Taxonomy" id="2520507"/>
    <lineage>
        <taxon>Bacteria</taxon>
        <taxon>Pseudomonadati</taxon>
        <taxon>Pseudomonadota</taxon>
        <taxon>Gammaproteobacteria</taxon>
        <taxon>Alteromonadales</taxon>
        <taxon>Shewanellaceae</taxon>
        <taxon>Shewanella</taxon>
    </lineage>
</organism>
<dbReference type="EMBL" id="CP036200">
    <property type="protein sequence ID" value="QBF82493.1"/>
    <property type="molecule type" value="Genomic_DNA"/>
</dbReference>
<name>A0A411PG07_9GAMM</name>
<dbReference type="Proteomes" id="UP000291106">
    <property type="component" value="Chromosome"/>
</dbReference>
<reference evidence="2 3" key="1">
    <citation type="submission" date="2019-02" db="EMBL/GenBank/DDBJ databases">
        <title>Shewanella sp. D4-2 isolated from Dokdo Island.</title>
        <authorList>
            <person name="Baek K."/>
        </authorList>
    </citation>
    <scope>NUCLEOTIDE SEQUENCE [LARGE SCALE GENOMIC DNA]</scope>
    <source>
        <strain evidence="2 3">D4-2</strain>
    </source>
</reference>
<evidence type="ECO:0000313" key="2">
    <source>
        <dbReference type="EMBL" id="QBF82493.1"/>
    </source>
</evidence>
<protein>
    <submittedName>
        <fullName evidence="2">Uncharacterized protein</fullName>
    </submittedName>
</protein>
<dbReference type="OrthoDB" id="6267327at2"/>
<sequence>MKTLTTRLNIVVITSMLLLGASLINPALAAPKHASATSEQVIAAQLERIEQKQLVSEMEYEAQIEAEFESQLAKADRKFVSEQCKQYGLKFDKLSGTCLVE</sequence>
<gene>
    <name evidence="2" type="ORF">EXU30_07120</name>
</gene>
<dbReference type="KEGG" id="smai:EXU30_07120"/>
<evidence type="ECO:0000313" key="3">
    <source>
        <dbReference type="Proteomes" id="UP000291106"/>
    </source>
</evidence>
<accession>A0A411PG07</accession>
<keyword evidence="1" id="KW-0732">Signal</keyword>
<keyword evidence="3" id="KW-1185">Reference proteome</keyword>
<feature type="chain" id="PRO_5019384960" evidence="1">
    <location>
        <begin position="30"/>
        <end position="101"/>
    </location>
</feature>
<proteinExistence type="predicted"/>
<evidence type="ECO:0000256" key="1">
    <source>
        <dbReference type="SAM" id="SignalP"/>
    </source>
</evidence>